<accession>B6IY00</accession>
<dbReference type="OrthoDB" id="7303258at2"/>
<dbReference type="Proteomes" id="UP000001591">
    <property type="component" value="Chromosome"/>
</dbReference>
<dbReference type="STRING" id="414684.RC1_3831"/>
<reference evidence="2 3" key="1">
    <citation type="journal article" date="2010" name="BMC Genomics">
        <title>Metabolic flexibility revealed in the genome of the cyst-forming alpha-1 proteobacterium Rhodospirillum centenum.</title>
        <authorList>
            <person name="Lu Y.K."/>
            <person name="Marden J."/>
            <person name="Han M."/>
            <person name="Swingley W.D."/>
            <person name="Mastrian S.D."/>
            <person name="Chowdhury S.R."/>
            <person name="Hao J."/>
            <person name="Helmy T."/>
            <person name="Kim S."/>
            <person name="Kurdoglu A.A."/>
            <person name="Matthies H.J."/>
            <person name="Rollo D."/>
            <person name="Stothard P."/>
            <person name="Blankenship R.E."/>
            <person name="Bauer C.E."/>
            <person name="Touchman J.W."/>
        </authorList>
    </citation>
    <scope>NUCLEOTIDE SEQUENCE [LARGE SCALE GENOMIC DNA]</scope>
    <source>
        <strain evidence="3">ATCC 51521 / SW</strain>
    </source>
</reference>
<name>B6IY00_RHOCS</name>
<dbReference type="KEGG" id="rce:RC1_3831"/>
<gene>
    <name evidence="2" type="ordered locus">RC1_3831</name>
</gene>
<dbReference type="EMBL" id="CP000613">
    <property type="protein sequence ID" value="ACJ01174.1"/>
    <property type="molecule type" value="Genomic_DNA"/>
</dbReference>
<proteinExistence type="predicted"/>
<dbReference type="HOGENOM" id="CLU_1365311_0_0_5"/>
<dbReference type="RefSeq" id="WP_012568947.1">
    <property type="nucleotide sequence ID" value="NC_011420.2"/>
</dbReference>
<feature type="coiled-coil region" evidence="1">
    <location>
        <begin position="69"/>
        <end position="96"/>
    </location>
</feature>
<organism evidence="2 3">
    <name type="scientific">Rhodospirillum centenum (strain ATCC 51521 / SW)</name>
    <dbReference type="NCBI Taxonomy" id="414684"/>
    <lineage>
        <taxon>Bacteria</taxon>
        <taxon>Pseudomonadati</taxon>
        <taxon>Pseudomonadota</taxon>
        <taxon>Alphaproteobacteria</taxon>
        <taxon>Rhodospirillales</taxon>
        <taxon>Rhodospirillaceae</taxon>
        <taxon>Rhodospirillum</taxon>
    </lineage>
</organism>
<keyword evidence="3" id="KW-1185">Reference proteome</keyword>
<evidence type="ECO:0000313" key="3">
    <source>
        <dbReference type="Proteomes" id="UP000001591"/>
    </source>
</evidence>
<protein>
    <submittedName>
        <fullName evidence="2">Uncharacterized protein</fullName>
    </submittedName>
</protein>
<keyword evidence="1" id="KW-0175">Coiled coil</keyword>
<dbReference type="AlphaFoldDB" id="B6IY00"/>
<sequence length="200" mass="21854">MTELTWVLHLALVVGAFVIGAKAIDAWMSASRTAREATAKVAKRKAALDAVKARIEAIAVNVEDVMPQLGEAEADRQQMNEEAGALRTKIEALTKRRKDHLIVFDRRTLLEDALYEVTVTNPEFLEASTGRNASDPLVKSWMEGRVYLVAALDSDDAARRCTARFPVSLGYRVTQSVPFRLRGGSGRRPAEAGKASADSV</sequence>
<evidence type="ECO:0000313" key="2">
    <source>
        <dbReference type="EMBL" id="ACJ01174.1"/>
    </source>
</evidence>
<evidence type="ECO:0000256" key="1">
    <source>
        <dbReference type="SAM" id="Coils"/>
    </source>
</evidence>